<keyword evidence="9" id="KW-1185">Reference proteome</keyword>
<evidence type="ECO:0000256" key="3">
    <source>
        <dbReference type="ARBA" id="ARBA00022692"/>
    </source>
</evidence>
<evidence type="ECO:0000256" key="5">
    <source>
        <dbReference type="ARBA" id="ARBA00023136"/>
    </source>
</evidence>
<protein>
    <submittedName>
        <fullName evidence="8">Uncharacterized protein</fullName>
    </submittedName>
</protein>
<feature type="region of interest" description="Disordered" evidence="6">
    <location>
        <begin position="287"/>
        <end position="306"/>
    </location>
</feature>
<keyword evidence="3 7" id="KW-0812">Transmembrane</keyword>
<dbReference type="Proteomes" id="UP000827092">
    <property type="component" value="Unassembled WGS sequence"/>
</dbReference>
<gene>
    <name evidence="8" type="ORF">JTE90_026552</name>
</gene>
<feature type="transmembrane region" description="Helical" evidence="7">
    <location>
        <begin position="151"/>
        <end position="171"/>
    </location>
</feature>
<feature type="region of interest" description="Disordered" evidence="6">
    <location>
        <begin position="1"/>
        <end position="50"/>
    </location>
</feature>
<accession>A0AAV6U3F2</accession>
<keyword evidence="4 7" id="KW-1133">Transmembrane helix</keyword>
<feature type="region of interest" description="Disordered" evidence="6">
    <location>
        <begin position="245"/>
        <end position="282"/>
    </location>
</feature>
<dbReference type="GO" id="GO:0016020">
    <property type="term" value="C:membrane"/>
    <property type="evidence" value="ECO:0007669"/>
    <property type="project" value="UniProtKB-SubCell"/>
</dbReference>
<dbReference type="InterPro" id="IPR018787">
    <property type="entry name" value="DUF2371_TMEM200"/>
</dbReference>
<feature type="compositionally biased region" description="Low complexity" evidence="6">
    <location>
        <begin position="260"/>
        <end position="277"/>
    </location>
</feature>
<comment type="subcellular location">
    <subcellularLocation>
        <location evidence="1">Membrane</location>
        <topology evidence="1">Multi-pass membrane protein</topology>
    </subcellularLocation>
</comment>
<evidence type="ECO:0000313" key="9">
    <source>
        <dbReference type="Proteomes" id="UP000827092"/>
    </source>
</evidence>
<dbReference type="EMBL" id="JAFNEN010000695">
    <property type="protein sequence ID" value="KAG8178453.1"/>
    <property type="molecule type" value="Genomic_DNA"/>
</dbReference>
<reference evidence="8 9" key="1">
    <citation type="journal article" date="2022" name="Nat. Ecol. Evol.">
        <title>A masculinizing supergene underlies an exaggerated male reproductive morph in a spider.</title>
        <authorList>
            <person name="Hendrickx F."/>
            <person name="De Corte Z."/>
            <person name="Sonet G."/>
            <person name="Van Belleghem S.M."/>
            <person name="Kostlbacher S."/>
            <person name="Vangestel C."/>
        </authorList>
    </citation>
    <scope>NUCLEOTIDE SEQUENCE [LARGE SCALE GENOMIC DNA]</scope>
    <source>
        <strain evidence="8">W744_W776</strain>
    </source>
</reference>
<dbReference type="PANTHER" id="PTHR31815:SF1">
    <property type="entry name" value="TRANSMEMBRANE PROTEIN 200C"/>
    <property type="match status" value="1"/>
</dbReference>
<evidence type="ECO:0000256" key="2">
    <source>
        <dbReference type="ARBA" id="ARBA00005308"/>
    </source>
</evidence>
<dbReference type="AlphaFoldDB" id="A0AAV6U3F2"/>
<evidence type="ECO:0000256" key="1">
    <source>
        <dbReference type="ARBA" id="ARBA00004141"/>
    </source>
</evidence>
<evidence type="ECO:0000256" key="7">
    <source>
        <dbReference type="SAM" id="Phobius"/>
    </source>
</evidence>
<evidence type="ECO:0000313" key="8">
    <source>
        <dbReference type="EMBL" id="KAG8178453.1"/>
    </source>
</evidence>
<evidence type="ECO:0000256" key="4">
    <source>
        <dbReference type="ARBA" id="ARBA00022989"/>
    </source>
</evidence>
<dbReference type="PANTHER" id="PTHR31815">
    <property type="entry name" value="AGAP005329-PA"/>
    <property type="match status" value="1"/>
</dbReference>
<sequence length="455" mass="48761">MNSAAVIGRQLRQQHPPASQKPLAVPSSGSPKNRPRTPSHHPGQPSPPKAELLLTAAAASSTTNQQQQQQDQKQQKGGLAKMKSCMSCRCIWLCFKALSGGVLLIALGVGMTVFGFYADTFAVHETFDPATNSTSVVRNESLKMHLHNLTYVGPVFMGLGGMMIVAACVLIDAQKEELLGSSAKQVEEQQLIADKAESSRCNGPATFFTLDLPPARVQDKGGGTRIDEDDDADEEMKEIVTVAEVARLPNGHRPPSLPVTSSTSQEETPLTTSSLSTPPLPRVAVRQKNSRNNNPGRNHPRSFLSPLFDVPSPLDIQILDPDGCTPGDALEMDVFSRATKCFPPPPPQRLQLAPRYLASVESDGLSDDDESTSFSTGPSYRTGYGGGLLPGPRTGYCSPEGPDAPLLGRCSPPSSPEYPVEPLMKRGGPGLRRFQLMRPNSRTLFDGPASEGGSR</sequence>
<name>A0AAV6U3F2_9ARAC</name>
<proteinExistence type="inferred from homology"/>
<comment type="caution">
    <text evidence="8">The sequence shown here is derived from an EMBL/GenBank/DDBJ whole genome shotgun (WGS) entry which is preliminary data.</text>
</comment>
<organism evidence="8 9">
    <name type="scientific">Oedothorax gibbosus</name>
    <dbReference type="NCBI Taxonomy" id="931172"/>
    <lineage>
        <taxon>Eukaryota</taxon>
        <taxon>Metazoa</taxon>
        <taxon>Ecdysozoa</taxon>
        <taxon>Arthropoda</taxon>
        <taxon>Chelicerata</taxon>
        <taxon>Arachnida</taxon>
        <taxon>Araneae</taxon>
        <taxon>Araneomorphae</taxon>
        <taxon>Entelegynae</taxon>
        <taxon>Araneoidea</taxon>
        <taxon>Linyphiidae</taxon>
        <taxon>Erigoninae</taxon>
        <taxon>Oedothorax</taxon>
    </lineage>
</organism>
<keyword evidence="5 7" id="KW-0472">Membrane</keyword>
<evidence type="ECO:0000256" key="6">
    <source>
        <dbReference type="SAM" id="MobiDB-lite"/>
    </source>
</evidence>
<comment type="similarity">
    <text evidence="2">Belongs to the TMEM200 family.</text>
</comment>
<feature type="transmembrane region" description="Helical" evidence="7">
    <location>
        <begin position="90"/>
        <end position="118"/>
    </location>
</feature>
<feature type="region of interest" description="Disordered" evidence="6">
    <location>
        <begin position="362"/>
        <end position="433"/>
    </location>
</feature>